<accession>A0ABQ9JTV9</accession>
<gene>
    <name evidence="2" type="ORF">NQ317_014577</name>
</gene>
<evidence type="ECO:0000313" key="3">
    <source>
        <dbReference type="Proteomes" id="UP001162164"/>
    </source>
</evidence>
<name>A0ABQ9JTV9_9CUCU</name>
<sequence>MSTPRAMGSAKKRGHQHHPRNEGTRKKALTLESSSNLNLSKFSKNNAVSEKVTVQNSKTKNAGVNTCAFPECNIKEAKPQLQINCDTEVIDLTRCDDILSIKTRKADTKECQSDTKRRYVSYFSTEAEGSSLSDQENEFKEENIDPEIEELSKLRCTSETTEVVAEREKRRNRRCADYPGLAFCKFHLQFRYSDEVFCNP</sequence>
<dbReference type="Proteomes" id="UP001162164">
    <property type="component" value="Unassembled WGS sequence"/>
</dbReference>
<evidence type="ECO:0000256" key="1">
    <source>
        <dbReference type="SAM" id="MobiDB-lite"/>
    </source>
</evidence>
<reference evidence="2" key="1">
    <citation type="journal article" date="2023" name="Insect Mol. Biol.">
        <title>Genome sequencing provides insights into the evolution of gene families encoding plant cell wall-degrading enzymes in longhorned beetles.</title>
        <authorList>
            <person name="Shin N.R."/>
            <person name="Okamura Y."/>
            <person name="Kirsch R."/>
            <person name="Pauchet Y."/>
        </authorList>
    </citation>
    <scope>NUCLEOTIDE SEQUENCE</scope>
    <source>
        <strain evidence="2">MMC_N1</strain>
    </source>
</reference>
<organism evidence="2 3">
    <name type="scientific">Molorchus minor</name>
    <dbReference type="NCBI Taxonomy" id="1323400"/>
    <lineage>
        <taxon>Eukaryota</taxon>
        <taxon>Metazoa</taxon>
        <taxon>Ecdysozoa</taxon>
        <taxon>Arthropoda</taxon>
        <taxon>Hexapoda</taxon>
        <taxon>Insecta</taxon>
        <taxon>Pterygota</taxon>
        <taxon>Neoptera</taxon>
        <taxon>Endopterygota</taxon>
        <taxon>Coleoptera</taxon>
        <taxon>Polyphaga</taxon>
        <taxon>Cucujiformia</taxon>
        <taxon>Chrysomeloidea</taxon>
        <taxon>Cerambycidae</taxon>
        <taxon>Lamiinae</taxon>
        <taxon>Monochamini</taxon>
        <taxon>Molorchus</taxon>
    </lineage>
</organism>
<comment type="caution">
    <text evidence="2">The sequence shown here is derived from an EMBL/GenBank/DDBJ whole genome shotgun (WGS) entry which is preliminary data.</text>
</comment>
<protein>
    <submittedName>
        <fullName evidence="2">Uncharacterized protein</fullName>
    </submittedName>
</protein>
<dbReference type="EMBL" id="JAPWTJ010000192">
    <property type="protein sequence ID" value="KAJ8981266.1"/>
    <property type="molecule type" value="Genomic_DNA"/>
</dbReference>
<keyword evidence="3" id="KW-1185">Reference proteome</keyword>
<evidence type="ECO:0000313" key="2">
    <source>
        <dbReference type="EMBL" id="KAJ8981266.1"/>
    </source>
</evidence>
<feature type="region of interest" description="Disordered" evidence="1">
    <location>
        <begin position="1"/>
        <end position="27"/>
    </location>
</feature>
<proteinExistence type="predicted"/>